<evidence type="ECO:0000256" key="8">
    <source>
        <dbReference type="SAM" id="Phobius"/>
    </source>
</evidence>
<organism evidence="10 11">
    <name type="scientific">Panagrolaimus davidi</name>
    <dbReference type="NCBI Taxonomy" id="227884"/>
    <lineage>
        <taxon>Eukaryota</taxon>
        <taxon>Metazoa</taxon>
        <taxon>Ecdysozoa</taxon>
        <taxon>Nematoda</taxon>
        <taxon>Chromadorea</taxon>
        <taxon>Rhabditida</taxon>
        <taxon>Tylenchina</taxon>
        <taxon>Panagrolaimomorpha</taxon>
        <taxon>Panagrolaimoidea</taxon>
        <taxon>Panagrolaimidae</taxon>
        <taxon>Panagrolaimus</taxon>
    </lineage>
</organism>
<dbReference type="PANTHER" id="PTHR10796">
    <property type="entry name" value="PATCHED-RELATED"/>
    <property type="match status" value="1"/>
</dbReference>
<dbReference type="Proteomes" id="UP000887578">
    <property type="component" value="Unplaced"/>
</dbReference>
<feature type="transmembrane region" description="Helical" evidence="8">
    <location>
        <begin position="827"/>
        <end position="851"/>
    </location>
</feature>
<keyword evidence="5 8" id="KW-1133">Transmembrane helix</keyword>
<proteinExistence type="inferred from homology"/>
<dbReference type="AlphaFoldDB" id="A0A914QK76"/>
<feature type="transmembrane region" description="Helical" evidence="8">
    <location>
        <begin position="708"/>
        <end position="727"/>
    </location>
</feature>
<dbReference type="InterPro" id="IPR000731">
    <property type="entry name" value="SSD"/>
</dbReference>
<dbReference type="GO" id="GO:0030659">
    <property type="term" value="C:cytoplasmic vesicle membrane"/>
    <property type="evidence" value="ECO:0007669"/>
    <property type="project" value="TreeGrafter"/>
</dbReference>
<evidence type="ECO:0000256" key="1">
    <source>
        <dbReference type="ARBA" id="ARBA00004651"/>
    </source>
</evidence>
<feature type="domain" description="SSD" evidence="9">
    <location>
        <begin position="272"/>
        <end position="429"/>
    </location>
</feature>
<feature type="transmembrane region" description="Helical" evidence="8">
    <location>
        <begin position="302"/>
        <end position="327"/>
    </location>
</feature>
<dbReference type="Gene3D" id="1.20.1640.10">
    <property type="entry name" value="Multidrug efflux transporter AcrB transmembrane domain"/>
    <property type="match status" value="2"/>
</dbReference>
<dbReference type="PANTHER" id="PTHR10796:SF192">
    <property type="entry name" value="SSD DOMAIN-CONTAINING PROTEIN"/>
    <property type="match status" value="1"/>
</dbReference>
<dbReference type="WBParaSite" id="PDA_v2.g3926.t1">
    <property type="protein sequence ID" value="PDA_v2.g3926.t1"/>
    <property type="gene ID" value="PDA_v2.g3926"/>
</dbReference>
<evidence type="ECO:0000256" key="2">
    <source>
        <dbReference type="ARBA" id="ARBA00005585"/>
    </source>
</evidence>
<evidence type="ECO:0000259" key="9">
    <source>
        <dbReference type="PROSITE" id="PS50156"/>
    </source>
</evidence>
<feature type="transmembrane region" description="Helical" evidence="8">
    <location>
        <begin position="734"/>
        <end position="754"/>
    </location>
</feature>
<evidence type="ECO:0000313" key="10">
    <source>
        <dbReference type="Proteomes" id="UP000887578"/>
    </source>
</evidence>
<protein>
    <submittedName>
        <fullName evidence="11">SSD domain-containing protein</fullName>
    </submittedName>
</protein>
<reference evidence="11" key="1">
    <citation type="submission" date="2022-11" db="UniProtKB">
        <authorList>
            <consortium name="WormBaseParasite"/>
        </authorList>
    </citation>
    <scope>IDENTIFICATION</scope>
</reference>
<dbReference type="Pfam" id="PF02460">
    <property type="entry name" value="Patched"/>
    <property type="match status" value="1"/>
</dbReference>
<keyword evidence="3" id="KW-1003">Cell membrane</keyword>
<feature type="transmembrane region" description="Helical" evidence="8">
    <location>
        <begin position="401"/>
        <end position="429"/>
    </location>
</feature>
<sequence length="926" mass="105061">MPKFDCIERPLSRFFDHYGQFISRNPLPFIIFPILLTGFCSLGFLQLDPITDAIYLFTPTGAPSKMERQIIHDLWPLTNGSYIPGRAVTQSREVQLTVRTKDDGNILDKPYSEAIYRLDQYIQNKVNVSFKGKVYRYKDLCLQWRSEGCPGAKHIHIISDLFQHGFNVTYPTVRMGTITGYIGSSLGGVSVSRGKKNDMILVSAKAWFIVYHLQFYPTSTSYISGLWEKAFQKALEEYPDDPFIEFTYFHSQSLAEELKRNSDSLIPRFIISFTILVIFSVLCSMALIDGTFYIDWALSKPVLAILGVINAGMGIATAIGALCFMGVPFTDIVGVMPFLVVPVGTNNMFLMVATVRRTNRAFPTEIRIGECMSDAAISVFITSLTDAFSFGVGTITDIPAVQIFCFYTCAAITCTFLYQITFFAAWLSVIIKWESEGRHCLFLKSTVPDCYKDFSSFFHRIFWLGSRPHKNIDNLMVNRKESAVAYFFQNWYAPILMQPTVRVISILWYCVYLTFGIYGCMQLREGLEPINLLVEDSYAVPHYKVLEKYFWHYGPTVQIVVSNAPDLRDPRERQRIKSMIHTFANSKHTIGDESIQFWMDEMDRYYTDELKINYTTSMFYEAAKHFFAAKKTSYWPEDVKWGIMEDRTIGITAFRFIVGLREIVTSVDQQATVAIMREIASRYPQYNVTTFMPLWLFTDQYDIVVPNTVQDVVIAMAVMICIAFFLIPQPTCALWVTAAIGSIDIGVVGFMTLWGVNLDAISMITIIMSVGFAVDYSAHITYGYVVSKCKKPRDRICEALGALGWPLTQGAISTILAVIVLADVPAYMIVTFFKTVFLSITIGLLHGLVFLPVTLSLCVRGFCAISSNGDKDEDEESEDQKHEKFFQILPLHHSMSSSATILRNESPSPFHHEYALPQFPTSPYKS</sequence>
<dbReference type="InterPro" id="IPR003392">
    <property type="entry name" value="PTHD_SSD"/>
</dbReference>
<evidence type="ECO:0000256" key="7">
    <source>
        <dbReference type="ARBA" id="ARBA00023180"/>
    </source>
</evidence>
<feature type="transmembrane region" description="Helical" evidence="8">
    <location>
        <begin position="269"/>
        <end position="290"/>
    </location>
</feature>
<evidence type="ECO:0000313" key="11">
    <source>
        <dbReference type="WBParaSite" id="PDA_v2.g3926.t1"/>
    </source>
</evidence>
<dbReference type="FunFam" id="1.20.1640.10:FF:000013">
    <property type="entry name" value="PaTched Related family"/>
    <property type="match status" value="1"/>
</dbReference>
<feature type="transmembrane region" description="Helical" evidence="8">
    <location>
        <begin position="760"/>
        <end position="778"/>
    </location>
</feature>
<dbReference type="InterPro" id="IPR051697">
    <property type="entry name" value="Patched_domain-protein"/>
</dbReference>
<dbReference type="PROSITE" id="PS50156">
    <property type="entry name" value="SSD"/>
    <property type="match status" value="1"/>
</dbReference>
<evidence type="ECO:0000256" key="4">
    <source>
        <dbReference type="ARBA" id="ARBA00022692"/>
    </source>
</evidence>
<feature type="transmembrane region" description="Helical" evidence="8">
    <location>
        <begin position="27"/>
        <end position="47"/>
    </location>
</feature>
<name>A0A914QK76_9BILA</name>
<dbReference type="SUPFAM" id="SSF82866">
    <property type="entry name" value="Multidrug efflux transporter AcrB transmembrane domain"/>
    <property type="match status" value="2"/>
</dbReference>
<comment type="subcellular location">
    <subcellularLocation>
        <location evidence="1">Cell membrane</location>
        <topology evidence="1">Multi-pass membrane protein</topology>
    </subcellularLocation>
</comment>
<feature type="transmembrane region" description="Helical" evidence="8">
    <location>
        <begin position="799"/>
        <end position="821"/>
    </location>
</feature>
<dbReference type="GO" id="GO:0018996">
    <property type="term" value="P:molting cycle, collagen and cuticulin-based cuticle"/>
    <property type="evidence" value="ECO:0007669"/>
    <property type="project" value="TreeGrafter"/>
</dbReference>
<evidence type="ECO:0000256" key="3">
    <source>
        <dbReference type="ARBA" id="ARBA00022475"/>
    </source>
</evidence>
<keyword evidence="10" id="KW-1185">Reference proteome</keyword>
<keyword evidence="7" id="KW-0325">Glycoprotein</keyword>
<dbReference type="GO" id="GO:0006897">
    <property type="term" value="P:endocytosis"/>
    <property type="evidence" value="ECO:0007669"/>
    <property type="project" value="TreeGrafter"/>
</dbReference>
<feature type="transmembrane region" description="Helical" evidence="8">
    <location>
        <begin position="333"/>
        <end position="355"/>
    </location>
</feature>
<keyword evidence="4 8" id="KW-0812">Transmembrane</keyword>
<feature type="transmembrane region" description="Helical" evidence="8">
    <location>
        <begin position="501"/>
        <end position="519"/>
    </location>
</feature>
<keyword evidence="6 8" id="KW-0472">Membrane</keyword>
<feature type="transmembrane region" description="Helical" evidence="8">
    <location>
        <begin position="375"/>
        <end position="395"/>
    </location>
</feature>
<accession>A0A914QK76</accession>
<comment type="similarity">
    <text evidence="2">Belongs to the patched family.</text>
</comment>
<evidence type="ECO:0000256" key="5">
    <source>
        <dbReference type="ARBA" id="ARBA00022989"/>
    </source>
</evidence>
<evidence type="ECO:0000256" key="6">
    <source>
        <dbReference type="ARBA" id="ARBA00023136"/>
    </source>
</evidence>
<dbReference type="GO" id="GO:0005886">
    <property type="term" value="C:plasma membrane"/>
    <property type="evidence" value="ECO:0007669"/>
    <property type="project" value="UniProtKB-SubCell"/>
</dbReference>